<evidence type="ECO:0000256" key="6">
    <source>
        <dbReference type="ARBA" id="ARBA00023063"/>
    </source>
</evidence>
<dbReference type="CDD" id="cd03529">
    <property type="entry name" value="Rieske_NirD"/>
    <property type="match status" value="1"/>
</dbReference>
<evidence type="ECO:0000256" key="5">
    <source>
        <dbReference type="ARBA" id="ARBA00023014"/>
    </source>
</evidence>
<dbReference type="STRING" id="237609.PSAKL28_13180"/>
<dbReference type="PANTHER" id="PTHR40562">
    <property type="match status" value="1"/>
</dbReference>
<evidence type="ECO:0000256" key="4">
    <source>
        <dbReference type="ARBA" id="ARBA00023004"/>
    </source>
</evidence>
<dbReference type="GO" id="GO:0042128">
    <property type="term" value="P:nitrate assimilation"/>
    <property type="evidence" value="ECO:0007669"/>
    <property type="project" value="UniProtKB-KW"/>
</dbReference>
<keyword evidence="2" id="KW-0479">Metal-binding</keyword>
<keyword evidence="3" id="KW-0560">Oxidoreductase</keyword>
<dbReference type="EMBL" id="QJRG01000049">
    <property type="protein sequence ID" value="RWU17704.1"/>
    <property type="molecule type" value="Genomic_DNA"/>
</dbReference>
<dbReference type="Gene3D" id="2.102.10.10">
    <property type="entry name" value="Rieske [2Fe-2S] iron-sulphur domain"/>
    <property type="match status" value="1"/>
</dbReference>
<keyword evidence="1" id="KW-0001">2Fe-2S</keyword>
<dbReference type="Pfam" id="PF13806">
    <property type="entry name" value="Rieske_2"/>
    <property type="match status" value="1"/>
</dbReference>
<evidence type="ECO:0000313" key="8">
    <source>
        <dbReference type="EMBL" id="RWU17704.1"/>
    </source>
</evidence>
<gene>
    <name evidence="8" type="primary">nirD</name>
    <name evidence="8" type="ORF">DM813_23740</name>
</gene>
<dbReference type="NCBIfam" id="TIGR02378">
    <property type="entry name" value="nirD_assim_sml"/>
    <property type="match status" value="1"/>
</dbReference>
<evidence type="ECO:0000259" key="7">
    <source>
        <dbReference type="PROSITE" id="PS51296"/>
    </source>
</evidence>
<evidence type="ECO:0000313" key="9">
    <source>
        <dbReference type="Proteomes" id="UP000288983"/>
    </source>
</evidence>
<proteinExistence type="predicted"/>
<dbReference type="InterPro" id="IPR017941">
    <property type="entry name" value="Rieske_2Fe-2S"/>
</dbReference>
<dbReference type="RefSeq" id="WP_128325830.1">
    <property type="nucleotide sequence ID" value="NZ_QJRG01000049.1"/>
</dbReference>
<organism evidence="8 9">
    <name type="scientific">Pseudomonas alkylphenolica</name>
    <dbReference type="NCBI Taxonomy" id="237609"/>
    <lineage>
        <taxon>Bacteria</taxon>
        <taxon>Pseudomonadati</taxon>
        <taxon>Pseudomonadota</taxon>
        <taxon>Gammaproteobacteria</taxon>
        <taxon>Pseudomonadales</taxon>
        <taxon>Pseudomonadaceae</taxon>
        <taxon>Pseudomonas</taxon>
    </lineage>
</organism>
<comment type="caution">
    <text evidence="8">The sequence shown here is derived from an EMBL/GenBank/DDBJ whole genome shotgun (WGS) entry which is preliminary data.</text>
</comment>
<dbReference type="AlphaFoldDB" id="A0A443ZG66"/>
<sequence length="121" mass="13124">MSLSNAAVTVQTSDWQAVCSRHDLVAQSGVVVWFEGRQVALFYLPEHDTPVFAVDNQDPKSGAHVIGRGLIGHLKGELVVAAPLYKQHFCLSDGRCLEDAGQSLQVWPVRISGEQVEIGLA</sequence>
<dbReference type="Proteomes" id="UP000288983">
    <property type="component" value="Unassembled WGS sequence"/>
</dbReference>
<dbReference type="SUPFAM" id="SSF50022">
    <property type="entry name" value="ISP domain"/>
    <property type="match status" value="1"/>
</dbReference>
<keyword evidence="6" id="KW-0534">Nitrate assimilation</keyword>
<dbReference type="GO" id="GO:0046872">
    <property type="term" value="F:metal ion binding"/>
    <property type="evidence" value="ECO:0007669"/>
    <property type="project" value="UniProtKB-KW"/>
</dbReference>
<protein>
    <submittedName>
        <fullName evidence="8">Nitrite reductase (NAD(P)H) small subunit</fullName>
    </submittedName>
</protein>
<dbReference type="InterPro" id="IPR036922">
    <property type="entry name" value="Rieske_2Fe-2S_sf"/>
</dbReference>
<evidence type="ECO:0000256" key="2">
    <source>
        <dbReference type="ARBA" id="ARBA00022723"/>
    </source>
</evidence>
<dbReference type="GO" id="GO:0008942">
    <property type="term" value="F:nitrite reductase [NAD(P)H] activity"/>
    <property type="evidence" value="ECO:0007669"/>
    <property type="project" value="InterPro"/>
</dbReference>
<dbReference type="InterPro" id="IPR017881">
    <property type="entry name" value="NirD"/>
</dbReference>
<keyword evidence="5" id="KW-0411">Iron-sulfur</keyword>
<dbReference type="OrthoDB" id="516687at2"/>
<evidence type="ECO:0000256" key="1">
    <source>
        <dbReference type="ARBA" id="ARBA00022714"/>
    </source>
</evidence>
<dbReference type="PROSITE" id="PS51296">
    <property type="entry name" value="RIESKE"/>
    <property type="match status" value="1"/>
</dbReference>
<dbReference type="PROSITE" id="PS51300">
    <property type="entry name" value="NIRD"/>
    <property type="match status" value="1"/>
</dbReference>
<dbReference type="PANTHER" id="PTHR40562:SF1">
    <property type="entry name" value="NITRITE REDUCTASE (NADH) SMALL SUBUNIT"/>
    <property type="match status" value="1"/>
</dbReference>
<evidence type="ECO:0000256" key="3">
    <source>
        <dbReference type="ARBA" id="ARBA00023002"/>
    </source>
</evidence>
<dbReference type="InterPro" id="IPR012748">
    <property type="entry name" value="Rieske-like_NirD"/>
</dbReference>
<keyword evidence="4" id="KW-0408">Iron</keyword>
<dbReference type="GO" id="GO:0051537">
    <property type="term" value="F:2 iron, 2 sulfur cluster binding"/>
    <property type="evidence" value="ECO:0007669"/>
    <property type="project" value="UniProtKB-KW"/>
</dbReference>
<reference evidence="8 9" key="1">
    <citation type="submission" date="2018-06" db="EMBL/GenBank/DDBJ databases">
        <title>Bacteria isolated from soil of Wuhan.</title>
        <authorList>
            <person name="Wei X."/>
            <person name="Chunhua H."/>
        </authorList>
    </citation>
    <scope>NUCLEOTIDE SEQUENCE [LARGE SCALE GENOMIC DNA]</scope>
    <source>
        <strain evidence="9">xwS2</strain>
    </source>
</reference>
<accession>A0A443ZG66</accession>
<feature type="domain" description="Rieske" evidence="7">
    <location>
        <begin position="16"/>
        <end position="118"/>
    </location>
</feature>
<name>A0A443ZG66_9PSED</name>